<keyword evidence="4" id="KW-0804">Transcription</keyword>
<sequence>MNIQQLKIIIELSQQRTLVEIAHRLELTQPTVSFHIKKLEEELGVPLVEKQSRNLKMTKACLELVPYARQILELMEEAKRRVIEVNGLSQPKLRIGASHTPATYFLPPFIKQFQKLHPELEVQVRVNQTLTAIEMLRHHQLDLAIISLPDFTIEGLNLHPLVEDRLLLVFAPENRLSSLEKISVEELGRETFLLHEAGSTSRTVTDDWVKSTGLRLHHAMELGAIETIKEGIKCNMGIGILPQISVDRELKDGTLLAHPLPSYEDRRCICLVHRNEASLPGQLSSFIWFAIENMKQ</sequence>
<accession>A0ABW1V727</accession>
<dbReference type="RefSeq" id="WP_379237142.1">
    <property type="nucleotide sequence ID" value="NZ_JBHSTE010000006.1"/>
</dbReference>
<feature type="domain" description="HTH lysR-type" evidence="5">
    <location>
        <begin position="1"/>
        <end position="58"/>
    </location>
</feature>
<gene>
    <name evidence="6" type="ORF">ACFP56_18010</name>
</gene>
<dbReference type="InterPro" id="IPR011991">
    <property type="entry name" value="ArsR-like_HTH"/>
</dbReference>
<dbReference type="InterPro" id="IPR000847">
    <property type="entry name" value="LysR_HTH_N"/>
</dbReference>
<dbReference type="CDD" id="cd00090">
    <property type="entry name" value="HTH_ARSR"/>
    <property type="match status" value="1"/>
</dbReference>
<keyword evidence="7" id="KW-1185">Reference proteome</keyword>
<dbReference type="EMBL" id="JBHSTE010000006">
    <property type="protein sequence ID" value="MFC6334527.1"/>
    <property type="molecule type" value="Genomic_DNA"/>
</dbReference>
<protein>
    <submittedName>
        <fullName evidence="6">LysR family transcriptional regulator</fullName>
    </submittedName>
</protein>
<dbReference type="InterPro" id="IPR005119">
    <property type="entry name" value="LysR_subst-bd"/>
</dbReference>
<comment type="caution">
    <text evidence="6">The sequence shown here is derived from an EMBL/GenBank/DDBJ whole genome shotgun (WGS) entry which is preliminary data.</text>
</comment>
<keyword evidence="3" id="KW-0238">DNA-binding</keyword>
<dbReference type="SUPFAM" id="SSF46785">
    <property type="entry name" value="Winged helix' DNA-binding domain"/>
    <property type="match status" value="1"/>
</dbReference>
<evidence type="ECO:0000256" key="1">
    <source>
        <dbReference type="ARBA" id="ARBA00009437"/>
    </source>
</evidence>
<proteinExistence type="inferred from homology"/>
<dbReference type="Proteomes" id="UP001596233">
    <property type="component" value="Unassembled WGS sequence"/>
</dbReference>
<evidence type="ECO:0000256" key="2">
    <source>
        <dbReference type="ARBA" id="ARBA00023015"/>
    </source>
</evidence>
<dbReference type="PANTHER" id="PTHR30126">
    <property type="entry name" value="HTH-TYPE TRANSCRIPTIONAL REGULATOR"/>
    <property type="match status" value="1"/>
</dbReference>
<comment type="similarity">
    <text evidence="1">Belongs to the LysR transcriptional regulatory family.</text>
</comment>
<dbReference type="Gene3D" id="1.10.10.10">
    <property type="entry name" value="Winged helix-like DNA-binding domain superfamily/Winged helix DNA-binding domain"/>
    <property type="match status" value="1"/>
</dbReference>
<evidence type="ECO:0000313" key="6">
    <source>
        <dbReference type="EMBL" id="MFC6334527.1"/>
    </source>
</evidence>
<name>A0ABW1V727_9BACL</name>
<dbReference type="Gene3D" id="3.40.190.10">
    <property type="entry name" value="Periplasmic binding protein-like II"/>
    <property type="match status" value="2"/>
</dbReference>
<dbReference type="InterPro" id="IPR036390">
    <property type="entry name" value="WH_DNA-bd_sf"/>
</dbReference>
<evidence type="ECO:0000256" key="4">
    <source>
        <dbReference type="ARBA" id="ARBA00023163"/>
    </source>
</evidence>
<keyword evidence="2" id="KW-0805">Transcription regulation</keyword>
<dbReference type="PANTHER" id="PTHR30126:SF40">
    <property type="entry name" value="HTH-TYPE TRANSCRIPTIONAL REGULATOR GLTR"/>
    <property type="match status" value="1"/>
</dbReference>
<evidence type="ECO:0000259" key="5">
    <source>
        <dbReference type="PROSITE" id="PS50931"/>
    </source>
</evidence>
<organism evidence="6 7">
    <name type="scientific">Paenibacillus septentrionalis</name>
    <dbReference type="NCBI Taxonomy" id="429342"/>
    <lineage>
        <taxon>Bacteria</taxon>
        <taxon>Bacillati</taxon>
        <taxon>Bacillota</taxon>
        <taxon>Bacilli</taxon>
        <taxon>Bacillales</taxon>
        <taxon>Paenibacillaceae</taxon>
        <taxon>Paenibacillus</taxon>
    </lineage>
</organism>
<dbReference type="Pfam" id="PF03466">
    <property type="entry name" value="LysR_substrate"/>
    <property type="match status" value="1"/>
</dbReference>
<dbReference type="PROSITE" id="PS50931">
    <property type="entry name" value="HTH_LYSR"/>
    <property type="match status" value="1"/>
</dbReference>
<reference evidence="7" key="1">
    <citation type="journal article" date="2019" name="Int. J. Syst. Evol. Microbiol.">
        <title>The Global Catalogue of Microorganisms (GCM) 10K type strain sequencing project: providing services to taxonomists for standard genome sequencing and annotation.</title>
        <authorList>
            <consortium name="The Broad Institute Genomics Platform"/>
            <consortium name="The Broad Institute Genome Sequencing Center for Infectious Disease"/>
            <person name="Wu L."/>
            <person name="Ma J."/>
        </authorList>
    </citation>
    <scope>NUCLEOTIDE SEQUENCE [LARGE SCALE GENOMIC DNA]</scope>
    <source>
        <strain evidence="7">PCU 280</strain>
    </source>
</reference>
<dbReference type="Pfam" id="PF00126">
    <property type="entry name" value="HTH_1"/>
    <property type="match status" value="1"/>
</dbReference>
<dbReference type="SUPFAM" id="SSF53850">
    <property type="entry name" value="Periplasmic binding protein-like II"/>
    <property type="match status" value="1"/>
</dbReference>
<dbReference type="PRINTS" id="PR00039">
    <property type="entry name" value="HTHLYSR"/>
</dbReference>
<evidence type="ECO:0000256" key="3">
    <source>
        <dbReference type="ARBA" id="ARBA00023125"/>
    </source>
</evidence>
<evidence type="ECO:0000313" key="7">
    <source>
        <dbReference type="Proteomes" id="UP001596233"/>
    </source>
</evidence>
<dbReference type="InterPro" id="IPR036388">
    <property type="entry name" value="WH-like_DNA-bd_sf"/>
</dbReference>